<comment type="caution">
    <text evidence="6">The sequence shown here is derived from an EMBL/GenBank/DDBJ whole genome shotgun (WGS) entry which is preliminary data.</text>
</comment>
<feature type="domain" description="Response regulatory" evidence="4">
    <location>
        <begin position="1"/>
        <end position="112"/>
    </location>
</feature>
<dbReference type="GO" id="GO:0000156">
    <property type="term" value="F:phosphorelay response regulator activity"/>
    <property type="evidence" value="ECO:0007669"/>
    <property type="project" value="TreeGrafter"/>
</dbReference>
<name>A0A367FPW1_9ACTN</name>
<organism evidence="6 7">
    <name type="scientific">Sphaerisporangium album</name>
    <dbReference type="NCBI Taxonomy" id="509200"/>
    <lineage>
        <taxon>Bacteria</taxon>
        <taxon>Bacillati</taxon>
        <taxon>Actinomycetota</taxon>
        <taxon>Actinomycetes</taxon>
        <taxon>Streptosporangiales</taxon>
        <taxon>Streptosporangiaceae</taxon>
        <taxon>Sphaerisporangium</taxon>
    </lineage>
</organism>
<dbReference type="EMBL" id="QOIL01000004">
    <property type="protein sequence ID" value="RCG31872.1"/>
    <property type="molecule type" value="Genomic_DNA"/>
</dbReference>
<dbReference type="Pfam" id="PF00486">
    <property type="entry name" value="Trans_reg_C"/>
    <property type="match status" value="1"/>
</dbReference>
<dbReference type="AlphaFoldDB" id="A0A367FPW1"/>
<dbReference type="PANTHER" id="PTHR48111:SF36">
    <property type="entry name" value="TRANSCRIPTIONAL REGULATORY PROTEIN CUTR"/>
    <property type="match status" value="1"/>
</dbReference>
<dbReference type="GO" id="GO:0005829">
    <property type="term" value="C:cytosol"/>
    <property type="evidence" value="ECO:0007669"/>
    <property type="project" value="TreeGrafter"/>
</dbReference>
<dbReference type="SMART" id="SM00448">
    <property type="entry name" value="REC"/>
    <property type="match status" value="1"/>
</dbReference>
<dbReference type="InterPro" id="IPR039420">
    <property type="entry name" value="WalR-like"/>
</dbReference>
<dbReference type="Gene3D" id="3.40.50.2300">
    <property type="match status" value="1"/>
</dbReference>
<dbReference type="Pfam" id="PF00072">
    <property type="entry name" value="Response_reg"/>
    <property type="match status" value="1"/>
</dbReference>
<feature type="domain" description="OmpR/PhoB-type" evidence="5">
    <location>
        <begin position="120"/>
        <end position="215"/>
    </location>
</feature>
<dbReference type="InterPro" id="IPR036388">
    <property type="entry name" value="WH-like_DNA-bd_sf"/>
</dbReference>
<evidence type="ECO:0000256" key="3">
    <source>
        <dbReference type="PROSITE-ProRule" id="PRU01091"/>
    </source>
</evidence>
<evidence type="ECO:0000256" key="1">
    <source>
        <dbReference type="ARBA" id="ARBA00023125"/>
    </source>
</evidence>
<dbReference type="SMART" id="SM00862">
    <property type="entry name" value="Trans_reg_C"/>
    <property type="match status" value="1"/>
</dbReference>
<dbReference type="Gene3D" id="6.10.250.690">
    <property type="match status" value="1"/>
</dbReference>
<reference evidence="6 7" key="1">
    <citation type="submission" date="2018-06" db="EMBL/GenBank/DDBJ databases">
        <title>Sphaerisporangium craniellae sp. nov., isolated from a marine sponge in the South China Sea.</title>
        <authorList>
            <person name="Li L."/>
        </authorList>
    </citation>
    <scope>NUCLEOTIDE SEQUENCE [LARGE SCALE GENOMIC DNA]</scope>
    <source>
        <strain evidence="6 7">CCTCC AA 208026</strain>
    </source>
</reference>
<feature type="modified residue" description="4-aspartylphosphate" evidence="2">
    <location>
        <position position="47"/>
    </location>
</feature>
<dbReference type="PROSITE" id="PS50110">
    <property type="entry name" value="RESPONSE_REGULATORY"/>
    <property type="match status" value="1"/>
</dbReference>
<keyword evidence="1 3" id="KW-0238">DNA-binding</keyword>
<evidence type="ECO:0000313" key="6">
    <source>
        <dbReference type="EMBL" id="RCG31872.1"/>
    </source>
</evidence>
<dbReference type="InterPro" id="IPR001867">
    <property type="entry name" value="OmpR/PhoB-type_DNA-bd"/>
</dbReference>
<gene>
    <name evidence="6" type="ORF">DQ384_08305</name>
</gene>
<proteinExistence type="predicted"/>
<dbReference type="SUPFAM" id="SSF52172">
    <property type="entry name" value="CheY-like"/>
    <property type="match status" value="1"/>
</dbReference>
<feature type="DNA-binding region" description="OmpR/PhoB-type" evidence="3">
    <location>
        <begin position="120"/>
        <end position="215"/>
    </location>
</feature>
<dbReference type="GO" id="GO:0032993">
    <property type="term" value="C:protein-DNA complex"/>
    <property type="evidence" value="ECO:0007669"/>
    <property type="project" value="TreeGrafter"/>
</dbReference>
<evidence type="ECO:0000259" key="4">
    <source>
        <dbReference type="PROSITE" id="PS50110"/>
    </source>
</evidence>
<dbReference type="GO" id="GO:0006355">
    <property type="term" value="P:regulation of DNA-templated transcription"/>
    <property type="evidence" value="ECO:0007669"/>
    <property type="project" value="InterPro"/>
</dbReference>
<evidence type="ECO:0000256" key="2">
    <source>
        <dbReference type="PROSITE-ProRule" id="PRU00169"/>
    </source>
</evidence>
<evidence type="ECO:0000313" key="7">
    <source>
        <dbReference type="Proteomes" id="UP000253094"/>
    </source>
</evidence>
<keyword evidence="7" id="KW-1185">Reference proteome</keyword>
<dbReference type="Proteomes" id="UP000253094">
    <property type="component" value="Unassembled WGS sequence"/>
</dbReference>
<dbReference type="PANTHER" id="PTHR48111">
    <property type="entry name" value="REGULATOR OF RPOS"/>
    <property type="match status" value="1"/>
</dbReference>
<sequence>MVEDARSLADVLAEGLRDQGMAVDVAHDGLSATVKLDLTPYDVVVLDRDLPGVHGDTLCQMITERDDRAMVLMLTAADSPGDRVSGLTLGADDYLAKPFHFPELVLRIRALARRRPSARARTLRAGGIELDPIRRTATRDGRQLELSVKEFALLEALLRASPAFLSTEDLLEQVWDENADPFTNTVTVTIGRLRRKLGNPSIITTTPGVGYCIPHPAEEA</sequence>
<dbReference type="PROSITE" id="PS51755">
    <property type="entry name" value="OMPR_PHOB"/>
    <property type="match status" value="1"/>
</dbReference>
<keyword evidence="2" id="KW-0597">Phosphoprotein</keyword>
<evidence type="ECO:0000259" key="5">
    <source>
        <dbReference type="PROSITE" id="PS51755"/>
    </source>
</evidence>
<dbReference type="OrthoDB" id="3229809at2"/>
<dbReference type="GO" id="GO:0000976">
    <property type="term" value="F:transcription cis-regulatory region binding"/>
    <property type="evidence" value="ECO:0007669"/>
    <property type="project" value="TreeGrafter"/>
</dbReference>
<dbReference type="InterPro" id="IPR011006">
    <property type="entry name" value="CheY-like_superfamily"/>
</dbReference>
<accession>A0A367FPW1</accession>
<protein>
    <submittedName>
        <fullName evidence="6">DNA-binding response regulator</fullName>
    </submittedName>
</protein>
<dbReference type="InterPro" id="IPR001789">
    <property type="entry name" value="Sig_transdc_resp-reg_receiver"/>
</dbReference>
<dbReference type="CDD" id="cd00383">
    <property type="entry name" value="trans_reg_C"/>
    <property type="match status" value="1"/>
</dbReference>
<dbReference type="Gene3D" id="1.10.10.10">
    <property type="entry name" value="Winged helix-like DNA-binding domain superfamily/Winged helix DNA-binding domain"/>
    <property type="match status" value="1"/>
</dbReference>